<dbReference type="AlphaFoldDB" id="A0A1Y2K9I7"/>
<dbReference type="SUPFAM" id="SSF55166">
    <property type="entry name" value="Hedgehog/DD-peptidase"/>
    <property type="match status" value="1"/>
</dbReference>
<dbReference type="InterPro" id="IPR009045">
    <property type="entry name" value="Zn_M74/Hedgehog-like"/>
</dbReference>
<dbReference type="Pfam" id="PF08291">
    <property type="entry name" value="Peptidase_M15_3"/>
    <property type="match status" value="1"/>
</dbReference>
<dbReference type="InterPro" id="IPR013230">
    <property type="entry name" value="Peptidase_M15A_C"/>
</dbReference>
<dbReference type="STRING" id="1434232.MAIT1_04405"/>
<gene>
    <name evidence="2" type="ORF">MAIT1_04405</name>
</gene>
<name>A0A1Y2K9I7_9PROT</name>
<accession>A0A1Y2K9I7</accession>
<dbReference type="Proteomes" id="UP000194003">
    <property type="component" value="Unassembled WGS sequence"/>
</dbReference>
<evidence type="ECO:0000259" key="1">
    <source>
        <dbReference type="Pfam" id="PF08291"/>
    </source>
</evidence>
<keyword evidence="3" id="KW-1185">Reference proteome</keyword>
<dbReference type="EMBL" id="LVJN01000013">
    <property type="protein sequence ID" value="OSM07614.1"/>
    <property type="molecule type" value="Genomic_DNA"/>
</dbReference>
<sequence length="133" mass="14505">MMSDTPWPHFTNAELTCRCGCGRMEMQADFMHKLESLREVFGRPMPVTSGYRCPEHNAAISVTGSNGPHTSGAAVDVLVSGQDAYDLIDLAKAAGMSGVGVKQHGPHRSRFIHLDALPRAANQPRPTIWSYPK</sequence>
<evidence type="ECO:0000313" key="3">
    <source>
        <dbReference type="Proteomes" id="UP000194003"/>
    </source>
</evidence>
<reference evidence="2 3" key="1">
    <citation type="journal article" date="2016" name="BMC Genomics">
        <title>Combined genomic and structural analyses of a cultured magnetotactic bacterium reveals its niche adaptation to a dynamic environment.</title>
        <authorList>
            <person name="Araujo A.C."/>
            <person name="Morillo V."/>
            <person name="Cypriano J."/>
            <person name="Teixeira L.C."/>
            <person name="Leao P."/>
            <person name="Lyra S."/>
            <person name="Almeida L.G."/>
            <person name="Bazylinski D.A."/>
            <person name="Vasconcellos A.T."/>
            <person name="Abreu F."/>
            <person name="Lins U."/>
        </authorList>
    </citation>
    <scope>NUCLEOTIDE SEQUENCE [LARGE SCALE GENOMIC DNA]</scope>
    <source>
        <strain evidence="2 3">IT-1</strain>
    </source>
</reference>
<evidence type="ECO:0000313" key="2">
    <source>
        <dbReference type="EMBL" id="OSM07614.1"/>
    </source>
</evidence>
<protein>
    <submittedName>
        <fullName evidence="2">Putative peptidase M15A</fullName>
    </submittedName>
</protein>
<dbReference type="Gene3D" id="3.30.1380.10">
    <property type="match status" value="1"/>
</dbReference>
<organism evidence="2 3">
    <name type="scientific">Magnetofaba australis IT-1</name>
    <dbReference type="NCBI Taxonomy" id="1434232"/>
    <lineage>
        <taxon>Bacteria</taxon>
        <taxon>Pseudomonadati</taxon>
        <taxon>Pseudomonadota</taxon>
        <taxon>Magnetococcia</taxon>
        <taxon>Magnetococcales</taxon>
        <taxon>Magnetococcaceae</taxon>
        <taxon>Magnetofaba</taxon>
    </lineage>
</organism>
<proteinExistence type="predicted"/>
<comment type="caution">
    <text evidence="2">The sequence shown here is derived from an EMBL/GenBank/DDBJ whole genome shotgun (WGS) entry which is preliminary data.</text>
</comment>
<feature type="domain" description="Peptidase M15A C-terminal" evidence="1">
    <location>
        <begin position="8"/>
        <end position="115"/>
    </location>
</feature>